<dbReference type="AlphaFoldDB" id="A0A812KAI3"/>
<dbReference type="OrthoDB" id="412659at2759"/>
<dbReference type="SUPFAM" id="SSF53254">
    <property type="entry name" value="Phosphoglycerate mutase-like"/>
    <property type="match status" value="1"/>
</dbReference>
<keyword evidence="2" id="KW-1185">Reference proteome</keyword>
<evidence type="ECO:0000313" key="1">
    <source>
        <dbReference type="EMBL" id="CAE7224007.1"/>
    </source>
</evidence>
<comment type="caution">
    <text evidence="1">The sequence shown here is derived from an EMBL/GenBank/DDBJ whole genome shotgun (WGS) entry which is preliminary data.</text>
</comment>
<evidence type="ECO:0000313" key="2">
    <source>
        <dbReference type="Proteomes" id="UP000604046"/>
    </source>
</evidence>
<dbReference type="EMBL" id="CAJNDS010000635">
    <property type="protein sequence ID" value="CAE7224007.1"/>
    <property type="molecule type" value="Genomic_DNA"/>
</dbReference>
<sequence>MYRHCVRSTSGTTVKAANPDYVDGSSYTDLPLPDWNTPAKWCTGQGAKLIESEGKQLREENHKMDMSLLKVFVDTDQRDATTANSLLTGLADKDGIYVSKVEYFPLLFNANEPNYGKGVCDAADGQLVSAQKQRRLDTTPMPMGIGLAGDMNQTRYTEVLELMESFIGIGAAGPLTDLASPPYLNKTNGQLTGAPGVMKLFAQNLLYAYASGIPYKTHAPASREQIYQLSSWIYWYRQINEIPAVLVPEKACGVLSIIMTLLDTSKRRNVIYVGHDSDLDALAHFFQLRWKAPPFPGPRPTPPGSSLVFSPNSDGTALVHFAYQDFDSTDDSEVKVVPAIPCRVDLHEAQAFIEKQIIQLAGRGCLKGCRRTLSRFRV</sequence>
<dbReference type="InterPro" id="IPR029033">
    <property type="entry name" value="His_PPase_superfam"/>
</dbReference>
<organism evidence="1 2">
    <name type="scientific">Symbiodinium natans</name>
    <dbReference type="NCBI Taxonomy" id="878477"/>
    <lineage>
        <taxon>Eukaryota</taxon>
        <taxon>Sar</taxon>
        <taxon>Alveolata</taxon>
        <taxon>Dinophyceae</taxon>
        <taxon>Suessiales</taxon>
        <taxon>Symbiodiniaceae</taxon>
        <taxon>Symbiodinium</taxon>
    </lineage>
</organism>
<name>A0A812KAI3_9DINO</name>
<accession>A0A812KAI3</accession>
<reference evidence="1" key="1">
    <citation type="submission" date="2021-02" db="EMBL/GenBank/DDBJ databases">
        <authorList>
            <person name="Dougan E. K."/>
            <person name="Rhodes N."/>
            <person name="Thang M."/>
            <person name="Chan C."/>
        </authorList>
    </citation>
    <scope>NUCLEOTIDE SEQUENCE</scope>
</reference>
<dbReference type="Gene3D" id="3.40.50.1240">
    <property type="entry name" value="Phosphoglycerate mutase-like"/>
    <property type="match status" value="1"/>
</dbReference>
<proteinExistence type="predicted"/>
<protein>
    <submittedName>
        <fullName evidence="1">ANKRD17 protein</fullName>
    </submittedName>
</protein>
<gene>
    <name evidence="1" type="primary">ANKRD17</name>
    <name evidence="1" type="ORF">SNAT2548_LOCUS8492</name>
</gene>
<dbReference type="Proteomes" id="UP000604046">
    <property type="component" value="Unassembled WGS sequence"/>
</dbReference>